<accession>A0ABD0R445</accession>
<evidence type="ECO:0000313" key="3">
    <source>
        <dbReference type="Proteomes" id="UP001529510"/>
    </source>
</evidence>
<dbReference type="AlphaFoldDB" id="A0ABD0R445"/>
<feature type="non-terminal residue" evidence="2">
    <location>
        <position position="1"/>
    </location>
</feature>
<organism evidence="2 3">
    <name type="scientific">Cirrhinus mrigala</name>
    <name type="common">Mrigala</name>
    <dbReference type="NCBI Taxonomy" id="683832"/>
    <lineage>
        <taxon>Eukaryota</taxon>
        <taxon>Metazoa</taxon>
        <taxon>Chordata</taxon>
        <taxon>Craniata</taxon>
        <taxon>Vertebrata</taxon>
        <taxon>Euteleostomi</taxon>
        <taxon>Actinopterygii</taxon>
        <taxon>Neopterygii</taxon>
        <taxon>Teleostei</taxon>
        <taxon>Ostariophysi</taxon>
        <taxon>Cypriniformes</taxon>
        <taxon>Cyprinidae</taxon>
        <taxon>Labeoninae</taxon>
        <taxon>Labeonini</taxon>
        <taxon>Cirrhinus</taxon>
    </lineage>
</organism>
<name>A0ABD0R445_CIRMR</name>
<evidence type="ECO:0000256" key="1">
    <source>
        <dbReference type="SAM" id="MobiDB-lite"/>
    </source>
</evidence>
<evidence type="ECO:0000313" key="2">
    <source>
        <dbReference type="EMBL" id="KAL0193279.1"/>
    </source>
</evidence>
<sequence length="54" mass="5840">HDGFEANDGEVGCAKDSSGDEENDLRGDGRFQRHHQLQGFCENDAGQAISCSQT</sequence>
<proteinExistence type="predicted"/>
<feature type="non-terminal residue" evidence="2">
    <location>
        <position position="54"/>
    </location>
</feature>
<gene>
    <name evidence="2" type="ORF">M9458_011575</name>
</gene>
<feature type="region of interest" description="Disordered" evidence="1">
    <location>
        <begin position="1"/>
        <end position="31"/>
    </location>
</feature>
<protein>
    <submittedName>
        <fullName evidence="2">Uncharacterized protein</fullName>
    </submittedName>
</protein>
<reference evidence="2 3" key="1">
    <citation type="submission" date="2024-05" db="EMBL/GenBank/DDBJ databases">
        <title>Genome sequencing and assembly of Indian major carp, Cirrhinus mrigala (Hamilton, 1822).</title>
        <authorList>
            <person name="Mohindra V."/>
            <person name="Chowdhury L.M."/>
            <person name="Lal K."/>
            <person name="Jena J.K."/>
        </authorList>
    </citation>
    <scope>NUCLEOTIDE SEQUENCE [LARGE SCALE GENOMIC DNA]</scope>
    <source>
        <strain evidence="2">CM1030</strain>
        <tissue evidence="2">Blood</tissue>
    </source>
</reference>
<comment type="caution">
    <text evidence="2">The sequence shown here is derived from an EMBL/GenBank/DDBJ whole genome shotgun (WGS) entry which is preliminary data.</text>
</comment>
<keyword evidence="3" id="KW-1185">Reference proteome</keyword>
<dbReference type="Proteomes" id="UP001529510">
    <property type="component" value="Unassembled WGS sequence"/>
</dbReference>
<dbReference type="EMBL" id="JAMKFB020000005">
    <property type="protein sequence ID" value="KAL0193279.1"/>
    <property type="molecule type" value="Genomic_DNA"/>
</dbReference>